<reference evidence="2" key="2">
    <citation type="journal article" date="2023" name="IMA Fungus">
        <title>Comparative genomic study of the Penicillium genus elucidates a diverse pangenome and 15 lateral gene transfer events.</title>
        <authorList>
            <person name="Petersen C."/>
            <person name="Sorensen T."/>
            <person name="Nielsen M.R."/>
            <person name="Sondergaard T.E."/>
            <person name="Sorensen J.L."/>
            <person name="Fitzpatrick D.A."/>
            <person name="Frisvad J.C."/>
            <person name="Nielsen K.L."/>
        </authorList>
    </citation>
    <scope>NUCLEOTIDE SEQUENCE</scope>
    <source>
        <strain evidence="2">IBT 19713</strain>
    </source>
</reference>
<dbReference type="SUPFAM" id="SSF53901">
    <property type="entry name" value="Thiolase-like"/>
    <property type="match status" value="1"/>
</dbReference>
<dbReference type="Pfam" id="PF18313">
    <property type="entry name" value="TLP1_add_C"/>
    <property type="match status" value="1"/>
</dbReference>
<dbReference type="EMBL" id="JAPQKS010000006">
    <property type="protein sequence ID" value="KAJ5223913.1"/>
    <property type="molecule type" value="Genomic_DNA"/>
</dbReference>
<dbReference type="InterPro" id="IPR016039">
    <property type="entry name" value="Thiolase-like"/>
</dbReference>
<comment type="caution">
    <text evidence="2">The sequence shown here is derived from an EMBL/GenBank/DDBJ whole genome shotgun (WGS) entry which is preliminary data.</text>
</comment>
<sequence length="504" mass="55219">MIPVIVGVADVKNRSTAVEDAKEPAQLMLEAIRRAIQDASRSQSTSDKLQASVDSIDVVRTWTWPYADLPALLAEKLGVSTKHRHYSEHGGNQPAKLLDEAALRVAKGDSKAAVITGAEALASLTSCFKNGAIPPPGWTEPSEPIEDVFSPTHRDLSKDIGGRHSVGAPIQVYPLYENGFRARRGQSIAQNHEESSVLYGNFSQVAQNNPYAWNSGSKETASSIGTVSKKNRMICFPYPLLMNAFNTVNLGAACIITSTEFAKQLQIPEDKWIYPPGLGETELLPQLGDLRVYRPMSQLEQSFSRRDRHLRLLFLLPDCPKARLLPLGPINNKPTEAYNSPWGPYFLRGAGNNYSMHAITEVTRQLRKGKGRNALILANGGVLSYQHAISLSRAAPKKGGPYPDSSTLRSRAAEIYPTIAEEANGPAVLETYTVEFKRDGKPKMAYIVGRLRSNGHRFLANHGDENTLTRLVSGNEDPIGKSGVVSTTQDGPRNLFYLDNSSKL</sequence>
<dbReference type="InterPro" id="IPR040771">
    <property type="entry name" value="TLP1_add_C"/>
</dbReference>
<dbReference type="OrthoDB" id="435240at2759"/>
<accession>A0A9W9NS23</accession>
<organism evidence="2 3">
    <name type="scientific">Penicillium chermesinum</name>
    <dbReference type="NCBI Taxonomy" id="63820"/>
    <lineage>
        <taxon>Eukaryota</taxon>
        <taxon>Fungi</taxon>
        <taxon>Dikarya</taxon>
        <taxon>Ascomycota</taxon>
        <taxon>Pezizomycotina</taxon>
        <taxon>Eurotiomycetes</taxon>
        <taxon>Eurotiomycetidae</taxon>
        <taxon>Eurotiales</taxon>
        <taxon>Aspergillaceae</taxon>
        <taxon>Penicillium</taxon>
    </lineage>
</organism>
<dbReference type="GeneID" id="83205054"/>
<keyword evidence="3" id="KW-1185">Reference proteome</keyword>
<dbReference type="GO" id="GO:0016746">
    <property type="term" value="F:acyltransferase activity"/>
    <property type="evidence" value="ECO:0007669"/>
    <property type="project" value="InterPro"/>
</dbReference>
<dbReference type="Proteomes" id="UP001150941">
    <property type="component" value="Unassembled WGS sequence"/>
</dbReference>
<feature type="domain" description="Thiolase-like protein type 1 additional C-terminal" evidence="1">
    <location>
        <begin position="414"/>
        <end position="487"/>
    </location>
</feature>
<evidence type="ECO:0000259" key="1">
    <source>
        <dbReference type="Pfam" id="PF18313"/>
    </source>
</evidence>
<gene>
    <name evidence="2" type="ORF">N7468_008455</name>
</gene>
<dbReference type="Gene3D" id="3.40.47.10">
    <property type="match status" value="2"/>
</dbReference>
<evidence type="ECO:0000313" key="2">
    <source>
        <dbReference type="EMBL" id="KAJ5223913.1"/>
    </source>
</evidence>
<reference evidence="2" key="1">
    <citation type="submission" date="2022-11" db="EMBL/GenBank/DDBJ databases">
        <authorList>
            <person name="Petersen C."/>
        </authorList>
    </citation>
    <scope>NUCLEOTIDE SEQUENCE</scope>
    <source>
        <strain evidence="2">IBT 19713</strain>
    </source>
</reference>
<proteinExistence type="predicted"/>
<name>A0A9W9NS23_9EURO</name>
<dbReference type="AlphaFoldDB" id="A0A9W9NS23"/>
<dbReference type="RefSeq" id="XP_058328096.1">
    <property type="nucleotide sequence ID" value="XM_058477751.1"/>
</dbReference>
<dbReference type="Gene3D" id="2.40.50.840">
    <property type="match status" value="1"/>
</dbReference>
<protein>
    <recommendedName>
        <fullName evidence="1">Thiolase-like protein type 1 additional C-terminal domain-containing protein</fullName>
    </recommendedName>
</protein>
<evidence type="ECO:0000313" key="3">
    <source>
        <dbReference type="Proteomes" id="UP001150941"/>
    </source>
</evidence>